<proteinExistence type="predicted"/>
<dbReference type="RefSeq" id="WP_169908044.1">
    <property type="nucleotide sequence ID" value="NZ_JAOYEY010000019.1"/>
</dbReference>
<dbReference type="EMBL" id="JAOYEY010000019">
    <property type="protein sequence ID" value="MCV9884510.1"/>
    <property type="molecule type" value="Genomic_DNA"/>
</dbReference>
<dbReference type="InterPro" id="IPR058930">
    <property type="entry name" value="YwzD"/>
</dbReference>
<protein>
    <submittedName>
        <fullName evidence="1">Uncharacterized protein</fullName>
    </submittedName>
</protein>
<comment type="caution">
    <text evidence="1">The sequence shown here is derived from an EMBL/GenBank/DDBJ whole genome shotgun (WGS) entry which is preliminary data.</text>
</comment>
<evidence type="ECO:0000313" key="2">
    <source>
        <dbReference type="Proteomes" id="UP001526147"/>
    </source>
</evidence>
<dbReference type="Pfam" id="PF26162">
    <property type="entry name" value="YwzD"/>
    <property type="match status" value="1"/>
</dbReference>
<gene>
    <name evidence="1" type="ORF">OIH86_02470</name>
</gene>
<keyword evidence="2" id="KW-1185">Reference proteome</keyword>
<evidence type="ECO:0000313" key="1">
    <source>
        <dbReference type="EMBL" id="MCV9884510.1"/>
    </source>
</evidence>
<dbReference type="Proteomes" id="UP001526147">
    <property type="component" value="Unassembled WGS sequence"/>
</dbReference>
<accession>A0ABT3DBS9</accession>
<reference evidence="1 2" key="1">
    <citation type="submission" date="2022-10" db="EMBL/GenBank/DDBJ databases">
        <title>Draft genome assembly of moderately radiation resistant bacterium Metabacillus halosaccharovorans.</title>
        <authorList>
            <person name="Pal S."/>
            <person name="Gopinathan A."/>
        </authorList>
    </citation>
    <scope>NUCLEOTIDE SEQUENCE [LARGE SCALE GENOMIC DNA]</scope>
    <source>
        <strain evidence="1 2">VITHBRA001</strain>
    </source>
</reference>
<sequence length="49" mass="5674">MNMKDNQLKQEELLQILLSAYDKGEARTDITTNEMIEDIISQIKKVYAS</sequence>
<name>A0ABT3DBS9_9BACI</name>
<organism evidence="1 2">
    <name type="scientific">Metabacillus halosaccharovorans</name>
    <dbReference type="NCBI Taxonomy" id="930124"/>
    <lineage>
        <taxon>Bacteria</taxon>
        <taxon>Bacillati</taxon>
        <taxon>Bacillota</taxon>
        <taxon>Bacilli</taxon>
        <taxon>Bacillales</taxon>
        <taxon>Bacillaceae</taxon>
        <taxon>Metabacillus</taxon>
    </lineage>
</organism>